<evidence type="ECO:0000256" key="1">
    <source>
        <dbReference type="SAM" id="Phobius"/>
    </source>
</evidence>
<name>A0A164S6U0_9CRUS</name>
<keyword evidence="1" id="KW-1133">Transmembrane helix</keyword>
<feature type="transmembrane region" description="Helical" evidence="1">
    <location>
        <begin position="22"/>
        <end position="40"/>
    </location>
</feature>
<keyword evidence="3" id="KW-1185">Reference proteome</keyword>
<dbReference type="EMBL" id="LRGB01002076">
    <property type="protein sequence ID" value="KZS09313.1"/>
    <property type="molecule type" value="Genomic_DNA"/>
</dbReference>
<proteinExistence type="predicted"/>
<evidence type="ECO:0000313" key="2">
    <source>
        <dbReference type="EMBL" id="KZS09313.1"/>
    </source>
</evidence>
<keyword evidence="1" id="KW-0472">Membrane</keyword>
<organism evidence="2 3">
    <name type="scientific">Daphnia magna</name>
    <dbReference type="NCBI Taxonomy" id="35525"/>
    <lineage>
        <taxon>Eukaryota</taxon>
        <taxon>Metazoa</taxon>
        <taxon>Ecdysozoa</taxon>
        <taxon>Arthropoda</taxon>
        <taxon>Crustacea</taxon>
        <taxon>Branchiopoda</taxon>
        <taxon>Diplostraca</taxon>
        <taxon>Cladocera</taxon>
        <taxon>Anomopoda</taxon>
        <taxon>Daphniidae</taxon>
        <taxon>Daphnia</taxon>
    </lineage>
</organism>
<accession>A0A164S6U0</accession>
<gene>
    <name evidence="2" type="ORF">APZ42_026425</name>
</gene>
<evidence type="ECO:0000313" key="3">
    <source>
        <dbReference type="Proteomes" id="UP000076858"/>
    </source>
</evidence>
<sequence length="60" mass="6873">MILAILSIQWIEPSNSFPSSTINLYIIPLIFILLFLVSVCPRVRQNRCLVSSLSKHIRMS</sequence>
<reference evidence="2 3" key="1">
    <citation type="submission" date="2016-03" db="EMBL/GenBank/DDBJ databases">
        <title>EvidentialGene: Evidence-directed Construction of Genes on Genomes.</title>
        <authorList>
            <person name="Gilbert D.G."/>
            <person name="Choi J.-H."/>
            <person name="Mockaitis K."/>
            <person name="Colbourne J."/>
            <person name="Pfrender M."/>
        </authorList>
    </citation>
    <scope>NUCLEOTIDE SEQUENCE [LARGE SCALE GENOMIC DNA]</scope>
    <source>
        <strain evidence="2 3">Xinb3</strain>
        <tissue evidence="2">Complete organism</tissue>
    </source>
</reference>
<comment type="caution">
    <text evidence="2">The sequence shown here is derived from an EMBL/GenBank/DDBJ whole genome shotgun (WGS) entry which is preliminary data.</text>
</comment>
<dbReference type="AlphaFoldDB" id="A0A164S6U0"/>
<keyword evidence="1" id="KW-0812">Transmembrane</keyword>
<protein>
    <submittedName>
        <fullName evidence="2">Uncharacterized protein</fullName>
    </submittedName>
</protein>
<dbReference type="Proteomes" id="UP000076858">
    <property type="component" value="Unassembled WGS sequence"/>
</dbReference>